<evidence type="ECO:0000313" key="2">
    <source>
        <dbReference type="Proteomes" id="UP000095287"/>
    </source>
</evidence>
<dbReference type="WBParaSite" id="L893_g13254.t1">
    <property type="protein sequence ID" value="L893_g13254.t1"/>
    <property type="gene ID" value="L893_g13254"/>
</dbReference>
<protein>
    <submittedName>
        <fullName evidence="3">Ixostatin</fullName>
    </submittedName>
</protein>
<keyword evidence="2" id="KW-1185">Reference proteome</keyword>
<evidence type="ECO:0000256" key="1">
    <source>
        <dbReference type="SAM" id="SignalP"/>
    </source>
</evidence>
<sequence>MTAKAVFLVCTVCLSFAWSLNICTEKEPEWELIFDGCNPTPLPCVKSAILRDDVKDGSYGRGGVRRCCGTRCRIEELRTCPEDDSLMNKSVV</sequence>
<feature type="chain" id="PRO_5009311764" evidence="1">
    <location>
        <begin position="20"/>
        <end position="92"/>
    </location>
</feature>
<dbReference type="Proteomes" id="UP000095287">
    <property type="component" value="Unplaced"/>
</dbReference>
<proteinExistence type="predicted"/>
<organism evidence="2 3">
    <name type="scientific">Steinernema glaseri</name>
    <dbReference type="NCBI Taxonomy" id="37863"/>
    <lineage>
        <taxon>Eukaryota</taxon>
        <taxon>Metazoa</taxon>
        <taxon>Ecdysozoa</taxon>
        <taxon>Nematoda</taxon>
        <taxon>Chromadorea</taxon>
        <taxon>Rhabditida</taxon>
        <taxon>Tylenchina</taxon>
        <taxon>Panagrolaimomorpha</taxon>
        <taxon>Strongyloidoidea</taxon>
        <taxon>Steinernematidae</taxon>
        <taxon>Steinernema</taxon>
    </lineage>
</organism>
<dbReference type="AlphaFoldDB" id="A0A1I7Y6K0"/>
<feature type="signal peptide" evidence="1">
    <location>
        <begin position="1"/>
        <end position="19"/>
    </location>
</feature>
<reference evidence="3" key="1">
    <citation type="submission" date="2016-11" db="UniProtKB">
        <authorList>
            <consortium name="WormBaseParasite"/>
        </authorList>
    </citation>
    <scope>IDENTIFICATION</scope>
</reference>
<keyword evidence="1" id="KW-0732">Signal</keyword>
<accession>A0A1I7Y6K0</accession>
<name>A0A1I7Y6K0_9BILA</name>
<evidence type="ECO:0000313" key="3">
    <source>
        <dbReference type="WBParaSite" id="L893_g13254.t1"/>
    </source>
</evidence>